<accession>A0ABR2I799</accession>
<dbReference type="Pfam" id="PF21040">
    <property type="entry name" value="CEP104-like_TOG"/>
    <property type="match status" value="1"/>
</dbReference>
<evidence type="ECO:0000259" key="3">
    <source>
        <dbReference type="PROSITE" id="PS50151"/>
    </source>
</evidence>
<feature type="compositionally biased region" description="Basic and acidic residues" evidence="2">
    <location>
        <begin position="395"/>
        <end position="418"/>
    </location>
</feature>
<evidence type="ECO:0000313" key="4">
    <source>
        <dbReference type="EMBL" id="KAK8857913.1"/>
    </source>
</evidence>
<feature type="compositionally biased region" description="Basic and acidic residues" evidence="2">
    <location>
        <begin position="348"/>
        <end position="362"/>
    </location>
</feature>
<feature type="coiled-coil region" evidence="1">
    <location>
        <begin position="188"/>
        <end position="234"/>
    </location>
</feature>
<feature type="region of interest" description="Disordered" evidence="2">
    <location>
        <begin position="267"/>
        <end position="442"/>
    </location>
</feature>
<dbReference type="InterPro" id="IPR016024">
    <property type="entry name" value="ARM-type_fold"/>
</dbReference>
<dbReference type="InterPro" id="IPR008979">
    <property type="entry name" value="Galactose-bd-like_sf"/>
</dbReference>
<keyword evidence="1" id="KW-0175">Coiled coil</keyword>
<dbReference type="Pfam" id="PF21038">
    <property type="entry name" value="CEP104_N"/>
    <property type="match status" value="1"/>
</dbReference>
<dbReference type="InterPro" id="IPR001943">
    <property type="entry name" value="UVR_dom"/>
</dbReference>
<reference evidence="4 5" key="1">
    <citation type="submission" date="2024-04" db="EMBL/GenBank/DDBJ databases">
        <title>Tritrichomonas musculus Genome.</title>
        <authorList>
            <person name="Alves-Ferreira E."/>
            <person name="Grigg M."/>
            <person name="Lorenzi H."/>
            <person name="Galac M."/>
        </authorList>
    </citation>
    <scope>NUCLEOTIDE SEQUENCE [LARGE SCALE GENOMIC DNA]</scope>
    <source>
        <strain evidence="4 5">EAF2021</strain>
    </source>
</reference>
<gene>
    <name evidence="4" type="ORF">M9Y10_013012</name>
</gene>
<dbReference type="Pfam" id="PF02151">
    <property type="entry name" value="UVR"/>
    <property type="match status" value="1"/>
</dbReference>
<dbReference type="EMBL" id="JAPFFF010000019">
    <property type="protein sequence ID" value="KAK8857913.1"/>
    <property type="molecule type" value="Genomic_DNA"/>
</dbReference>
<dbReference type="InterPro" id="IPR052607">
    <property type="entry name" value="CEP104-like"/>
</dbReference>
<evidence type="ECO:0000313" key="5">
    <source>
        <dbReference type="Proteomes" id="UP001470230"/>
    </source>
</evidence>
<organism evidence="4 5">
    <name type="scientific">Tritrichomonas musculus</name>
    <dbReference type="NCBI Taxonomy" id="1915356"/>
    <lineage>
        <taxon>Eukaryota</taxon>
        <taxon>Metamonada</taxon>
        <taxon>Parabasalia</taxon>
        <taxon>Tritrichomonadida</taxon>
        <taxon>Tritrichomonadidae</taxon>
        <taxon>Tritrichomonas</taxon>
    </lineage>
</organism>
<dbReference type="SUPFAM" id="SSF49785">
    <property type="entry name" value="Galactose-binding domain-like"/>
    <property type="match status" value="1"/>
</dbReference>
<dbReference type="Gene3D" id="2.60.120.260">
    <property type="entry name" value="Galactose-binding domain-like"/>
    <property type="match status" value="1"/>
</dbReference>
<dbReference type="Proteomes" id="UP001470230">
    <property type="component" value="Unassembled WGS sequence"/>
</dbReference>
<dbReference type="PANTHER" id="PTHR13371:SF0">
    <property type="entry name" value="CENTROSOMAL PROTEIN OF 104 KDA"/>
    <property type="match status" value="1"/>
</dbReference>
<proteinExistence type="predicted"/>
<name>A0ABR2I799_9EUKA</name>
<dbReference type="SMART" id="SM01349">
    <property type="entry name" value="TOG"/>
    <property type="match status" value="1"/>
</dbReference>
<keyword evidence="5" id="KW-1185">Reference proteome</keyword>
<feature type="domain" description="UVR" evidence="3">
    <location>
        <begin position="192"/>
        <end position="227"/>
    </location>
</feature>
<dbReference type="PROSITE" id="PS50151">
    <property type="entry name" value="UVR"/>
    <property type="match status" value="1"/>
</dbReference>
<evidence type="ECO:0000256" key="2">
    <source>
        <dbReference type="SAM" id="MobiDB-lite"/>
    </source>
</evidence>
<protein>
    <recommendedName>
        <fullName evidence="3">UVR domain-containing protein</fullName>
    </recommendedName>
</protein>
<evidence type="ECO:0000256" key="1">
    <source>
        <dbReference type="SAM" id="Coils"/>
    </source>
</evidence>
<feature type="compositionally biased region" description="Polar residues" evidence="2">
    <location>
        <begin position="291"/>
        <end position="302"/>
    </location>
</feature>
<dbReference type="InterPro" id="IPR034085">
    <property type="entry name" value="TOG"/>
</dbReference>
<dbReference type="PANTHER" id="PTHR13371">
    <property type="entry name" value="GLYCINE-, GLUTAMATE-, THIENYLCYCLOHEXYLPIPERIDINE-BINDING PROTEIN"/>
    <property type="match status" value="1"/>
</dbReference>
<dbReference type="SUPFAM" id="SSF48371">
    <property type="entry name" value="ARM repeat"/>
    <property type="match status" value="1"/>
</dbReference>
<dbReference type="Gene3D" id="1.25.10.10">
    <property type="entry name" value="Leucine-rich Repeat Variant"/>
    <property type="match status" value="1"/>
</dbReference>
<sequence>MASISKGNGSGGGSSGAPSTIGYRVISCSSEDPQHPISAIQSSSIRSTGYQSAANPKYPIEFILDLGSVAEIDTIQFVSHQYKIASRLDLYVALEDQKFRALGSFQFSDNSFTDFKARELKSATLNGIRAQYIKISIPGCHANGSNVSNQIGLISLNIIGRGGSIAPSQLNKTIGPGQLYGNDLGSTMSSTNDLLEQLERQKKEAVAKEEFKKAESLKQQIDRLRRAYSQITVLQQQKNDAIAHEDYATAQRLKNEIDFLLRGEISQPSQPQQVPQQMQQPPQRNQQSFQTTSNQKQKYPSNDQPPPAVQAQQKRKAKKPTNSNKIPLNEVDLNDPTANLEDAIPTQPHRDESHIASDERPIHPSPSAFNDDDLNDQYNDLNPPPSKVKRAKVKNPADERPIHPSKDANFDVDTDKPSPKARKKPGPAPAQSGKDLATDPEELSPQYASEASLLIELFGQRPVACFFSHAWNLRKSAIQELGQMIIGLKDRQKEAFSRYCFIMRHRVQEVHKAVFQAAIENIMSTADALNLSTQDLGDCINQMITQLIPKVGCSQNELSNIACHFLLWLCGKDLYDIVVPIVMKPLKNQNQYLIALAQLDTLNDMIIDKMGVEKIPGLTVKNVMEFSVPFLEHPNLKVRNQAIVLVVTMNKFYGTRINQYYDKVNKNVKFAIDSAIEKFNQSLN</sequence>
<dbReference type="InterPro" id="IPR011989">
    <property type="entry name" value="ARM-like"/>
</dbReference>
<comment type="caution">
    <text evidence="4">The sequence shown here is derived from an EMBL/GenBank/DDBJ whole genome shotgun (WGS) entry which is preliminary data.</text>
</comment>
<dbReference type="InterPro" id="IPR048739">
    <property type="entry name" value="CEP104_N"/>
</dbReference>
<feature type="compositionally biased region" description="Low complexity" evidence="2">
    <location>
        <begin position="267"/>
        <end position="290"/>
    </location>
</feature>